<protein>
    <submittedName>
        <fullName evidence="1">Uncharacterized protein</fullName>
    </submittedName>
</protein>
<dbReference type="AlphaFoldDB" id="A0A059W436"/>
<proteinExistence type="predicted"/>
<name>A0A059W436_STRNR</name>
<reference evidence="1 2" key="1">
    <citation type="journal article" date="2019" name="Microbiol. Resour. Announc.">
        <title>Draft Genome Sequence of the Most Traditional epsilon-Poly-l-Lysine Producer, Streptomyces albulus NBRC14147.</title>
        <authorList>
            <person name="Yamanaka K."/>
            <person name="Hamano Y."/>
        </authorList>
    </citation>
    <scope>NUCLEOTIDE SEQUENCE [LARGE SCALE GENOMIC DNA]</scope>
    <source>
        <strain evidence="1 2">NBRC 14147</strain>
    </source>
</reference>
<dbReference type="eggNOG" id="ENOG5032YPX">
    <property type="taxonomic scope" value="Bacteria"/>
</dbReference>
<dbReference type="RefSeq" id="WP_016578015.1">
    <property type="nucleotide sequence ID" value="NZ_BHXC01000006.1"/>
</dbReference>
<gene>
    <name evidence="1" type="ORF">SALB_02877</name>
</gene>
<dbReference type="InterPro" id="IPR009409">
    <property type="entry name" value="DUF1059"/>
</dbReference>
<dbReference type="Pfam" id="PF06348">
    <property type="entry name" value="DUF1059"/>
    <property type="match status" value="1"/>
</dbReference>
<dbReference type="EMBL" id="BHXC01000006">
    <property type="protein sequence ID" value="GCB90175.1"/>
    <property type="molecule type" value="Genomic_DNA"/>
</dbReference>
<dbReference type="Proteomes" id="UP000288351">
    <property type="component" value="Unassembled WGS sequence"/>
</dbReference>
<evidence type="ECO:0000313" key="2">
    <source>
        <dbReference type="Proteomes" id="UP000288351"/>
    </source>
</evidence>
<evidence type="ECO:0000313" key="1">
    <source>
        <dbReference type="EMBL" id="GCB90175.1"/>
    </source>
</evidence>
<sequence length="63" mass="7149">MRKMIDCRDHPSETRCTLVLIGEEDEVLRAATAHAISVHGHTDSPELREQLRKSLKNEMPQPA</sequence>
<organism evidence="1 2">
    <name type="scientific">Streptomyces noursei</name>
    <name type="common">Streptomyces albulus</name>
    <dbReference type="NCBI Taxonomy" id="1971"/>
    <lineage>
        <taxon>Bacteria</taxon>
        <taxon>Bacillati</taxon>
        <taxon>Actinomycetota</taxon>
        <taxon>Actinomycetes</taxon>
        <taxon>Kitasatosporales</taxon>
        <taxon>Streptomycetaceae</taxon>
        <taxon>Streptomyces</taxon>
    </lineage>
</organism>
<accession>A0A059W436</accession>
<comment type="caution">
    <text evidence="1">The sequence shown here is derived from an EMBL/GenBank/DDBJ whole genome shotgun (WGS) entry which is preliminary data.</text>
</comment>
<dbReference type="STRING" id="68570.DC74_2036"/>